<feature type="non-terminal residue" evidence="8">
    <location>
        <position position="132"/>
    </location>
</feature>
<accession>F4ZED0</accession>
<evidence type="ECO:0000256" key="3">
    <source>
        <dbReference type="ARBA" id="ARBA00023125"/>
    </source>
</evidence>
<sequence length="132" mass="14722">KDRHSKIVTAAGPRDRRIRLSREVARQFFDLQDMLGFDQGSKTVQWLLTMSKHAIQEVATFSAPELCDLSDRSPKPIALEFEKVSLTADSKGKSTTELVTANEVKKKSKNYKKRTNCKPSGNAAPGDVMLAR</sequence>
<keyword evidence="5" id="KW-0539">Nucleus</keyword>
<dbReference type="GO" id="GO:0043565">
    <property type="term" value="F:sequence-specific DNA binding"/>
    <property type="evidence" value="ECO:0007669"/>
    <property type="project" value="TreeGrafter"/>
</dbReference>
<dbReference type="Pfam" id="PF03634">
    <property type="entry name" value="TCP"/>
    <property type="match status" value="1"/>
</dbReference>
<comment type="subcellular location">
    <subcellularLocation>
        <location evidence="1">Nucleus</location>
    </subcellularLocation>
</comment>
<dbReference type="EMBL" id="HM775093">
    <property type="protein sequence ID" value="AED87534.1"/>
    <property type="molecule type" value="Genomic_DNA"/>
</dbReference>
<protein>
    <submittedName>
        <fullName evidence="8">Teosinte branched1-like TCP transcription factor</fullName>
    </submittedName>
</protein>
<dbReference type="AlphaFoldDB" id="F4ZED0"/>
<dbReference type="PANTHER" id="PTHR31072">
    <property type="entry name" value="TRANSCRIPTION FACTOR TCP4-RELATED"/>
    <property type="match status" value="1"/>
</dbReference>
<dbReference type="PROSITE" id="PS51369">
    <property type="entry name" value="TCP"/>
    <property type="match status" value="1"/>
</dbReference>
<organism evidence="8">
    <name type="scientific">Orchidantha maxillarioides</name>
    <dbReference type="NCBI Taxonomy" id="94321"/>
    <lineage>
        <taxon>Eukaryota</taxon>
        <taxon>Viridiplantae</taxon>
        <taxon>Streptophyta</taxon>
        <taxon>Embryophyta</taxon>
        <taxon>Tracheophyta</taxon>
        <taxon>Spermatophyta</taxon>
        <taxon>Magnoliopsida</taxon>
        <taxon>Liliopsida</taxon>
        <taxon>Zingiberales</taxon>
        <taxon>Lowiaceae</taxon>
        <taxon>Orchidantha</taxon>
    </lineage>
</organism>
<dbReference type="PANTHER" id="PTHR31072:SF224">
    <property type="entry name" value="TRANSCRIPTION FACTOR TCP1"/>
    <property type="match status" value="1"/>
</dbReference>
<evidence type="ECO:0000256" key="5">
    <source>
        <dbReference type="ARBA" id="ARBA00023242"/>
    </source>
</evidence>
<evidence type="ECO:0000256" key="1">
    <source>
        <dbReference type="ARBA" id="ARBA00004123"/>
    </source>
</evidence>
<dbReference type="InterPro" id="IPR017887">
    <property type="entry name" value="TF_TCP_subgr"/>
</dbReference>
<feature type="compositionally biased region" description="Basic residues" evidence="6">
    <location>
        <begin position="106"/>
        <end position="116"/>
    </location>
</feature>
<keyword evidence="3" id="KW-0238">DNA-binding</keyword>
<dbReference type="GO" id="GO:2000032">
    <property type="term" value="P:regulation of secondary shoot formation"/>
    <property type="evidence" value="ECO:0007669"/>
    <property type="project" value="TreeGrafter"/>
</dbReference>
<feature type="region of interest" description="Disordered" evidence="6">
    <location>
        <begin position="99"/>
        <end position="132"/>
    </location>
</feature>
<feature type="non-terminal residue" evidence="8">
    <location>
        <position position="1"/>
    </location>
</feature>
<evidence type="ECO:0000256" key="2">
    <source>
        <dbReference type="ARBA" id="ARBA00023015"/>
    </source>
</evidence>
<dbReference type="GO" id="GO:0005634">
    <property type="term" value="C:nucleus"/>
    <property type="evidence" value="ECO:0007669"/>
    <property type="project" value="UniProtKB-SubCell"/>
</dbReference>
<evidence type="ECO:0000256" key="4">
    <source>
        <dbReference type="ARBA" id="ARBA00023163"/>
    </source>
</evidence>
<evidence type="ECO:0000256" key="6">
    <source>
        <dbReference type="SAM" id="MobiDB-lite"/>
    </source>
</evidence>
<gene>
    <name evidence="8" type="primary">TBL1a</name>
</gene>
<evidence type="ECO:0000313" key="8">
    <source>
        <dbReference type="EMBL" id="AED87534.1"/>
    </source>
</evidence>
<keyword evidence="2" id="KW-0805">Transcription regulation</keyword>
<dbReference type="GO" id="GO:0003700">
    <property type="term" value="F:DNA-binding transcription factor activity"/>
    <property type="evidence" value="ECO:0007669"/>
    <property type="project" value="InterPro"/>
</dbReference>
<feature type="domain" description="TCP" evidence="7">
    <location>
        <begin position="1"/>
        <end position="58"/>
    </location>
</feature>
<name>F4ZED0_9LILI</name>
<dbReference type="InterPro" id="IPR005333">
    <property type="entry name" value="Transcription_factor_TCP"/>
</dbReference>
<evidence type="ECO:0000259" key="7">
    <source>
        <dbReference type="PROSITE" id="PS51369"/>
    </source>
</evidence>
<reference evidence="8" key="1">
    <citation type="journal article" date="2011" name="Am. J. Bot.">
        <title>Changes in expression pattern of the teosinte branched1-like genes in the Zingiberales provide a mechanism for evolutionary shifts in symmetry across the order.</title>
        <authorList>
            <person name="Bartlett M.E."/>
            <person name="Specht C.D."/>
        </authorList>
    </citation>
    <scope>NUCLEOTIDE SEQUENCE</scope>
</reference>
<keyword evidence="4" id="KW-0804">Transcription</keyword>
<proteinExistence type="predicted"/>